<sequence length="145" mass="16000">MAIITEFHSDYYGIYDPGIAGFPRTCLHSLLDLISATPSLPTPNPASTTLPAELIQLHRDAALAWQLLHRLAANTRTSMPLLRFLRGNHDFLAHHMHELVTQADSQAALVEARNQSSWPTGVANMIDSTQLNHGHQPYTNQGGLK</sequence>
<dbReference type="InterPro" id="IPR021827">
    <property type="entry name" value="Nup186/Nup192/Nup205"/>
</dbReference>
<gene>
    <name evidence="1" type="ORF">PXEA_LOCUS20450</name>
</gene>
<proteinExistence type="predicted"/>
<organism evidence="1 2">
    <name type="scientific">Protopolystoma xenopodis</name>
    <dbReference type="NCBI Taxonomy" id="117903"/>
    <lineage>
        <taxon>Eukaryota</taxon>
        <taxon>Metazoa</taxon>
        <taxon>Spiralia</taxon>
        <taxon>Lophotrochozoa</taxon>
        <taxon>Platyhelminthes</taxon>
        <taxon>Monogenea</taxon>
        <taxon>Polyopisthocotylea</taxon>
        <taxon>Polystomatidea</taxon>
        <taxon>Polystomatidae</taxon>
        <taxon>Protopolystoma</taxon>
    </lineage>
</organism>
<dbReference type="Pfam" id="PF11894">
    <property type="entry name" value="Nup192"/>
    <property type="match status" value="1"/>
</dbReference>
<dbReference type="AlphaFoldDB" id="A0A3S5C070"/>
<keyword evidence="2" id="KW-1185">Reference proteome</keyword>
<reference evidence="1" key="1">
    <citation type="submission" date="2018-11" db="EMBL/GenBank/DDBJ databases">
        <authorList>
            <consortium name="Pathogen Informatics"/>
        </authorList>
    </citation>
    <scope>NUCLEOTIDE SEQUENCE</scope>
</reference>
<dbReference type="OrthoDB" id="2019644at2759"/>
<dbReference type="Proteomes" id="UP000784294">
    <property type="component" value="Unassembled WGS sequence"/>
</dbReference>
<name>A0A3S5C070_9PLAT</name>
<accession>A0A3S5C070</accession>
<evidence type="ECO:0000313" key="2">
    <source>
        <dbReference type="Proteomes" id="UP000784294"/>
    </source>
</evidence>
<comment type="caution">
    <text evidence="1">The sequence shown here is derived from an EMBL/GenBank/DDBJ whole genome shotgun (WGS) entry which is preliminary data.</text>
</comment>
<dbReference type="GO" id="GO:0005643">
    <property type="term" value="C:nuclear pore"/>
    <property type="evidence" value="ECO:0007669"/>
    <property type="project" value="InterPro"/>
</dbReference>
<dbReference type="EMBL" id="CAAALY010084260">
    <property type="protein sequence ID" value="VEL27010.1"/>
    <property type="molecule type" value="Genomic_DNA"/>
</dbReference>
<protein>
    <submittedName>
        <fullName evidence="1">Uncharacterized protein</fullName>
    </submittedName>
</protein>
<evidence type="ECO:0000313" key="1">
    <source>
        <dbReference type="EMBL" id="VEL27010.1"/>
    </source>
</evidence>